<organism evidence="1 2">
    <name type="scientific">Chitinilyticum piscinae</name>
    <dbReference type="NCBI Taxonomy" id="2866724"/>
    <lineage>
        <taxon>Bacteria</taxon>
        <taxon>Pseudomonadati</taxon>
        <taxon>Pseudomonadota</taxon>
        <taxon>Betaproteobacteria</taxon>
        <taxon>Neisseriales</taxon>
        <taxon>Chitinibacteraceae</taxon>
        <taxon>Chitinilyticum</taxon>
    </lineage>
</organism>
<protein>
    <submittedName>
        <fullName evidence="1">McrC family protein</fullName>
    </submittedName>
</protein>
<dbReference type="Proteomes" id="UP000604481">
    <property type="component" value="Unassembled WGS sequence"/>
</dbReference>
<dbReference type="AlphaFoldDB" id="A0A8J7KC24"/>
<accession>A0A8J7KC24</accession>
<evidence type="ECO:0000313" key="2">
    <source>
        <dbReference type="Proteomes" id="UP000604481"/>
    </source>
</evidence>
<reference evidence="1 2" key="1">
    <citation type="submission" date="2020-10" db="EMBL/GenBank/DDBJ databases">
        <title>The genome sequence of Chitinilyticum litopenaei 4Y14.</title>
        <authorList>
            <person name="Liu Y."/>
        </authorList>
    </citation>
    <scope>NUCLEOTIDE SEQUENCE [LARGE SCALE GENOMIC DNA]</scope>
    <source>
        <strain evidence="1 2">4Y14</strain>
    </source>
</reference>
<dbReference type="PANTHER" id="PTHR38733">
    <property type="entry name" value="PROTEIN MCRC"/>
    <property type="match status" value="1"/>
</dbReference>
<keyword evidence="2" id="KW-1185">Reference proteome</keyword>
<sequence>MAMHVVVREYARLTTCQVQAPSLDEAQISQTAFDWLCELAGRFRSTGATLLQLEGRQWLKLDNHVGILESPCGQVIEILPKHHDEGDCRLSSRKLLCKLIASALDLPARATEEASLSLYKTSLAEWVMRQFLQALDHLFKRGMRFDYLRVEEEQRFLRGQLDVMKQMRQPPGRQHFFQIRHDVFVPDRAENRLLKSALLLVCKATQDADNWRLAHELAGMLHELPDSRDIAQDFRQWRNDRLMAHYLPVKPWCELILYRQMPLAVAGHYRGISMLFPMEKLFESHVARCLRGQLKTGATLKTQASGKSLCRFGDKHLFQLKPDLLITIGNGKLVLDTKWKRLYSDDIEGKYGLSQADFYQLFAYGHCYLDGHGEMALIYPKWRRFDHPLVHSFVFSDTLRLQVLPFDLDSDELLLPEGLDWPIKFASATQLEQGAQQVHDEVT</sequence>
<evidence type="ECO:0000313" key="1">
    <source>
        <dbReference type="EMBL" id="MBE9610864.1"/>
    </source>
</evidence>
<dbReference type="PANTHER" id="PTHR38733:SF1">
    <property type="entry name" value="TYPE IV METHYL-DIRECTED RESTRICTION ENZYME ECOKMCRBC"/>
    <property type="match status" value="1"/>
</dbReference>
<dbReference type="Pfam" id="PF10117">
    <property type="entry name" value="McrBC"/>
    <property type="match status" value="1"/>
</dbReference>
<dbReference type="EMBL" id="JADFUA010000014">
    <property type="protein sequence ID" value="MBE9610864.1"/>
    <property type="molecule type" value="Genomic_DNA"/>
</dbReference>
<name>A0A8J7KC24_9NEIS</name>
<comment type="caution">
    <text evidence="1">The sequence shown here is derived from an EMBL/GenBank/DDBJ whole genome shotgun (WGS) entry which is preliminary data.</text>
</comment>
<proteinExistence type="predicted"/>
<gene>
    <name evidence="1" type="ORF">INR99_16110</name>
</gene>
<dbReference type="RefSeq" id="WP_194117409.1">
    <property type="nucleotide sequence ID" value="NZ_JADFUA010000014.1"/>
</dbReference>
<dbReference type="InterPro" id="IPR019292">
    <property type="entry name" value="McrC"/>
</dbReference>